<feature type="domain" description="Retrotransposon gag" evidence="2">
    <location>
        <begin position="109"/>
        <end position="205"/>
    </location>
</feature>
<protein>
    <submittedName>
        <fullName evidence="3">Reverse transcriptase domain-containing protein</fullName>
    </submittedName>
</protein>
<evidence type="ECO:0000313" key="4">
    <source>
        <dbReference type="Proteomes" id="UP001151760"/>
    </source>
</evidence>
<dbReference type="InterPro" id="IPR005162">
    <property type="entry name" value="Retrotrans_gag_dom"/>
</dbReference>
<feature type="compositionally biased region" description="Low complexity" evidence="1">
    <location>
        <begin position="58"/>
        <end position="67"/>
    </location>
</feature>
<feature type="region of interest" description="Disordered" evidence="1">
    <location>
        <begin position="34"/>
        <end position="68"/>
    </location>
</feature>
<dbReference type="Pfam" id="PF03732">
    <property type="entry name" value="Retrotrans_gag"/>
    <property type="match status" value="1"/>
</dbReference>
<keyword evidence="4" id="KW-1185">Reference proteome</keyword>
<gene>
    <name evidence="3" type="ORF">Tco_0923461</name>
</gene>
<reference evidence="3" key="2">
    <citation type="submission" date="2022-01" db="EMBL/GenBank/DDBJ databases">
        <authorList>
            <person name="Yamashiro T."/>
            <person name="Shiraishi A."/>
            <person name="Satake H."/>
            <person name="Nakayama K."/>
        </authorList>
    </citation>
    <scope>NUCLEOTIDE SEQUENCE</scope>
</reference>
<sequence>MSHRPSSHANDSASESRRTPKYFSYFYPAYDLEKDSSIDSESEPEASSRIMAGRPHRNTANNTNPPNETIDEVTRQLDTALPNLLTQLVQALRGNQANQREATPSCSIKTFRASGRALTWWNTLVQTRGRAAAIAQSWDDFKKLLMEEYCLDDEVQKLESEFWNHKMVGSDIDGYMARFHELERLVSHMVTPESQRVNRYIQGLAHEIKAHVTSSKPATI</sequence>
<keyword evidence="3" id="KW-0808">Transferase</keyword>
<evidence type="ECO:0000259" key="2">
    <source>
        <dbReference type="Pfam" id="PF03732"/>
    </source>
</evidence>
<keyword evidence="3" id="KW-0548">Nucleotidyltransferase</keyword>
<evidence type="ECO:0000313" key="3">
    <source>
        <dbReference type="EMBL" id="GJT33042.1"/>
    </source>
</evidence>
<comment type="caution">
    <text evidence="3">The sequence shown here is derived from an EMBL/GenBank/DDBJ whole genome shotgun (WGS) entry which is preliminary data.</text>
</comment>
<name>A0ABQ5D2A9_9ASTR</name>
<keyword evidence="3" id="KW-0695">RNA-directed DNA polymerase</keyword>
<dbReference type="Proteomes" id="UP001151760">
    <property type="component" value="Unassembled WGS sequence"/>
</dbReference>
<dbReference type="GO" id="GO:0003964">
    <property type="term" value="F:RNA-directed DNA polymerase activity"/>
    <property type="evidence" value="ECO:0007669"/>
    <property type="project" value="UniProtKB-KW"/>
</dbReference>
<accession>A0ABQ5D2A9</accession>
<dbReference type="EMBL" id="BQNB010014843">
    <property type="protein sequence ID" value="GJT33042.1"/>
    <property type="molecule type" value="Genomic_DNA"/>
</dbReference>
<organism evidence="3 4">
    <name type="scientific">Tanacetum coccineum</name>
    <dbReference type="NCBI Taxonomy" id="301880"/>
    <lineage>
        <taxon>Eukaryota</taxon>
        <taxon>Viridiplantae</taxon>
        <taxon>Streptophyta</taxon>
        <taxon>Embryophyta</taxon>
        <taxon>Tracheophyta</taxon>
        <taxon>Spermatophyta</taxon>
        <taxon>Magnoliopsida</taxon>
        <taxon>eudicotyledons</taxon>
        <taxon>Gunneridae</taxon>
        <taxon>Pentapetalae</taxon>
        <taxon>asterids</taxon>
        <taxon>campanulids</taxon>
        <taxon>Asterales</taxon>
        <taxon>Asteraceae</taxon>
        <taxon>Asteroideae</taxon>
        <taxon>Anthemideae</taxon>
        <taxon>Anthemidinae</taxon>
        <taxon>Tanacetum</taxon>
    </lineage>
</organism>
<reference evidence="3" key="1">
    <citation type="journal article" date="2022" name="Int. J. Mol. Sci.">
        <title>Draft Genome of Tanacetum Coccineum: Genomic Comparison of Closely Related Tanacetum-Family Plants.</title>
        <authorList>
            <person name="Yamashiro T."/>
            <person name="Shiraishi A."/>
            <person name="Nakayama K."/>
            <person name="Satake H."/>
        </authorList>
    </citation>
    <scope>NUCLEOTIDE SEQUENCE</scope>
</reference>
<proteinExistence type="predicted"/>
<evidence type="ECO:0000256" key="1">
    <source>
        <dbReference type="SAM" id="MobiDB-lite"/>
    </source>
</evidence>